<dbReference type="AlphaFoldDB" id="A0AAE3SLA0"/>
<dbReference type="GO" id="GO:0016301">
    <property type="term" value="F:kinase activity"/>
    <property type="evidence" value="ECO:0007669"/>
    <property type="project" value="UniProtKB-KW"/>
</dbReference>
<dbReference type="EMBL" id="JAPDPI010000045">
    <property type="protein sequence ID" value="MCW3807383.1"/>
    <property type="molecule type" value="Genomic_DNA"/>
</dbReference>
<dbReference type="EC" id="2.7.6.3" evidence="3"/>
<dbReference type="PANTHER" id="PTHR43071">
    <property type="entry name" value="2-AMINO-4-HYDROXY-6-HYDROXYMETHYLDIHYDROPTERIDINE PYROPHOSPHOKINASE"/>
    <property type="match status" value="1"/>
</dbReference>
<evidence type="ECO:0000256" key="8">
    <source>
        <dbReference type="ARBA" id="ARBA00022840"/>
    </source>
</evidence>
<keyword evidence="8" id="KW-0067">ATP-binding</keyword>
<evidence type="ECO:0000256" key="4">
    <source>
        <dbReference type="ARBA" id="ARBA00016218"/>
    </source>
</evidence>
<evidence type="ECO:0000256" key="2">
    <source>
        <dbReference type="ARBA" id="ARBA00005810"/>
    </source>
</evidence>
<dbReference type="Proteomes" id="UP001207408">
    <property type="component" value="Unassembled WGS sequence"/>
</dbReference>
<keyword evidence="5 14" id="KW-0808">Transferase</keyword>
<dbReference type="Gene3D" id="3.30.70.560">
    <property type="entry name" value="7,8-Dihydro-6-hydroxymethylpterin-pyrophosphokinase HPPK"/>
    <property type="match status" value="1"/>
</dbReference>
<organism evidence="14 15">
    <name type="scientific">Plebeiibacterium marinum</name>
    <dbReference type="NCBI Taxonomy" id="2992111"/>
    <lineage>
        <taxon>Bacteria</taxon>
        <taxon>Pseudomonadati</taxon>
        <taxon>Bacteroidota</taxon>
        <taxon>Bacteroidia</taxon>
        <taxon>Marinilabiliales</taxon>
        <taxon>Marinilabiliaceae</taxon>
        <taxon>Plebeiibacterium</taxon>
    </lineage>
</organism>
<comment type="similarity">
    <text evidence="2">Belongs to the HPPK family.</text>
</comment>
<dbReference type="InterPro" id="IPR035907">
    <property type="entry name" value="Hppk_sf"/>
</dbReference>
<keyword evidence="15" id="KW-1185">Reference proteome</keyword>
<keyword evidence="7" id="KW-0418">Kinase</keyword>
<evidence type="ECO:0000256" key="5">
    <source>
        <dbReference type="ARBA" id="ARBA00022679"/>
    </source>
</evidence>
<dbReference type="GO" id="GO:0003848">
    <property type="term" value="F:2-amino-4-hydroxy-6-hydroxymethyldihydropteridine diphosphokinase activity"/>
    <property type="evidence" value="ECO:0007669"/>
    <property type="project" value="UniProtKB-EC"/>
</dbReference>
<evidence type="ECO:0000256" key="12">
    <source>
        <dbReference type="ARBA" id="ARBA00033413"/>
    </source>
</evidence>
<evidence type="ECO:0000313" key="15">
    <source>
        <dbReference type="Proteomes" id="UP001207408"/>
    </source>
</evidence>
<dbReference type="GO" id="GO:0046656">
    <property type="term" value="P:folic acid biosynthetic process"/>
    <property type="evidence" value="ECO:0007669"/>
    <property type="project" value="UniProtKB-KW"/>
</dbReference>
<comment type="caution">
    <text evidence="14">The sequence shown here is derived from an EMBL/GenBank/DDBJ whole genome shotgun (WGS) entry which is preliminary data.</text>
</comment>
<evidence type="ECO:0000256" key="11">
    <source>
        <dbReference type="ARBA" id="ARBA00029766"/>
    </source>
</evidence>
<evidence type="ECO:0000256" key="1">
    <source>
        <dbReference type="ARBA" id="ARBA00005051"/>
    </source>
</evidence>
<keyword evidence="6" id="KW-0547">Nucleotide-binding</keyword>
<evidence type="ECO:0000256" key="3">
    <source>
        <dbReference type="ARBA" id="ARBA00013253"/>
    </source>
</evidence>
<evidence type="ECO:0000256" key="10">
    <source>
        <dbReference type="ARBA" id="ARBA00029409"/>
    </source>
</evidence>
<dbReference type="SUPFAM" id="SSF55083">
    <property type="entry name" value="6-hydroxymethyl-7,8-dihydropterin pyrophosphokinase, HPPK"/>
    <property type="match status" value="1"/>
</dbReference>
<dbReference type="GO" id="GO:0005524">
    <property type="term" value="F:ATP binding"/>
    <property type="evidence" value="ECO:0007669"/>
    <property type="project" value="UniProtKB-KW"/>
</dbReference>
<comment type="pathway">
    <text evidence="1">Cofactor biosynthesis; tetrahydrofolate biosynthesis; 2-amino-4-hydroxy-6-hydroxymethyl-7,8-dihydropteridine diphosphate from 7,8-dihydroneopterin triphosphate: step 4/4.</text>
</comment>
<feature type="domain" description="7,8-dihydro-6-hydroxymethylpterin-pyrophosphokinase" evidence="13">
    <location>
        <begin position="6"/>
        <end position="131"/>
    </location>
</feature>
<evidence type="ECO:0000256" key="9">
    <source>
        <dbReference type="ARBA" id="ARBA00022909"/>
    </source>
</evidence>
<gene>
    <name evidence="14" type="primary">folK</name>
    <name evidence="14" type="ORF">OM074_17245</name>
</gene>
<proteinExistence type="inferred from homology"/>
<dbReference type="InterPro" id="IPR000550">
    <property type="entry name" value="Hppk"/>
</dbReference>
<accession>A0AAE3SLA0</accession>
<keyword evidence="9" id="KW-0289">Folate biosynthesis</keyword>
<dbReference type="RefSeq" id="WP_301201742.1">
    <property type="nucleotide sequence ID" value="NZ_JAPDPI010000045.1"/>
</dbReference>
<evidence type="ECO:0000256" key="6">
    <source>
        <dbReference type="ARBA" id="ARBA00022741"/>
    </source>
</evidence>
<dbReference type="Pfam" id="PF01288">
    <property type="entry name" value="HPPK"/>
    <property type="match status" value="1"/>
</dbReference>
<comment type="function">
    <text evidence="10">Catalyzes the transfer of pyrophosphate from adenosine triphosphate (ATP) to 6-hydroxymethyl-7,8-dihydropterin, an enzymatic step in folate biosynthesis pathway.</text>
</comment>
<evidence type="ECO:0000256" key="7">
    <source>
        <dbReference type="ARBA" id="ARBA00022777"/>
    </source>
</evidence>
<reference evidence="14" key="1">
    <citation type="submission" date="2022-10" db="EMBL/GenBank/DDBJ databases">
        <authorList>
            <person name="Yu W.X."/>
        </authorList>
    </citation>
    <scope>NUCLEOTIDE SEQUENCE</scope>
    <source>
        <strain evidence="14">D04</strain>
    </source>
</reference>
<evidence type="ECO:0000313" key="14">
    <source>
        <dbReference type="EMBL" id="MCW3807383.1"/>
    </source>
</evidence>
<sequence>MNKVLLLVGGNLGDRFSNLENVKALIEEKIGGVVEESSIYESEPWGFEHAQNFYNQVLEVESLYTEYEILDIAQEIERVMGRKAKTKTGYEGRPMDIDILFYNDLVFETERLTIPHPRLHERRFTLMPLAQKWNSLLHPVLNKTMEELLLECKDEGWVRKLN</sequence>
<name>A0AAE3SLA0_9BACT</name>
<dbReference type="CDD" id="cd00483">
    <property type="entry name" value="HPPK"/>
    <property type="match status" value="1"/>
</dbReference>
<dbReference type="NCBIfam" id="TIGR01498">
    <property type="entry name" value="folK"/>
    <property type="match status" value="1"/>
</dbReference>
<dbReference type="PANTHER" id="PTHR43071:SF1">
    <property type="entry name" value="2-AMINO-4-HYDROXY-6-HYDROXYMETHYLDIHYDROPTERIDINE PYROPHOSPHOKINASE"/>
    <property type="match status" value="1"/>
</dbReference>
<evidence type="ECO:0000259" key="13">
    <source>
        <dbReference type="Pfam" id="PF01288"/>
    </source>
</evidence>
<protein>
    <recommendedName>
        <fullName evidence="4">2-amino-4-hydroxy-6-hydroxymethyldihydropteridine pyrophosphokinase</fullName>
        <ecNumber evidence="3">2.7.6.3</ecNumber>
    </recommendedName>
    <alternativeName>
        <fullName evidence="11">6-hydroxymethyl-7,8-dihydropterin pyrophosphokinase</fullName>
    </alternativeName>
    <alternativeName>
        <fullName evidence="12">7,8-dihydro-6-hydroxymethylpterin-pyrophosphokinase</fullName>
    </alternativeName>
</protein>